<feature type="transmembrane region" description="Helical" evidence="6">
    <location>
        <begin position="33"/>
        <end position="53"/>
    </location>
</feature>
<keyword evidence="2" id="KW-1003">Cell membrane</keyword>
<organism evidence="7 8">
    <name type="scientific">Phyllobacterium salinisoli</name>
    <dbReference type="NCBI Taxonomy" id="1899321"/>
    <lineage>
        <taxon>Bacteria</taxon>
        <taxon>Pseudomonadati</taxon>
        <taxon>Pseudomonadota</taxon>
        <taxon>Alphaproteobacteria</taxon>
        <taxon>Hyphomicrobiales</taxon>
        <taxon>Phyllobacteriaceae</taxon>
        <taxon>Phyllobacterium</taxon>
    </lineage>
</organism>
<dbReference type="GO" id="GO:0005886">
    <property type="term" value="C:plasma membrane"/>
    <property type="evidence" value="ECO:0007669"/>
    <property type="project" value="UniProtKB-SubCell"/>
</dbReference>
<feature type="transmembrane region" description="Helical" evidence="6">
    <location>
        <begin position="218"/>
        <end position="242"/>
    </location>
</feature>
<reference evidence="7 8" key="1">
    <citation type="submission" date="2018-07" db="EMBL/GenBank/DDBJ databases">
        <title>The draft genome of Phyllobacterium salinisoli.</title>
        <authorList>
            <person name="Liu L."/>
            <person name="Li L."/>
            <person name="Zhang X."/>
            <person name="Liang L."/>
        </authorList>
    </citation>
    <scope>NUCLEOTIDE SEQUENCE [LARGE SCALE GENOMIC DNA]</scope>
    <source>
        <strain evidence="7 8">LLAN61</strain>
    </source>
</reference>
<name>A0A368K1R5_9HYPH</name>
<evidence type="ECO:0000256" key="1">
    <source>
        <dbReference type="ARBA" id="ARBA00004651"/>
    </source>
</evidence>
<comment type="caution">
    <text evidence="7">The sequence shown here is derived from an EMBL/GenBank/DDBJ whole genome shotgun (WGS) entry which is preliminary data.</text>
</comment>
<feature type="transmembrane region" description="Helical" evidence="6">
    <location>
        <begin position="283"/>
        <end position="302"/>
    </location>
</feature>
<dbReference type="AlphaFoldDB" id="A0A368K1R5"/>
<comment type="subcellular location">
    <subcellularLocation>
        <location evidence="1">Cell membrane</location>
        <topology evidence="1">Multi-pass membrane protein</topology>
    </subcellularLocation>
</comment>
<keyword evidence="4 6" id="KW-1133">Transmembrane helix</keyword>
<feature type="transmembrane region" description="Helical" evidence="6">
    <location>
        <begin position="144"/>
        <end position="166"/>
    </location>
</feature>
<feature type="transmembrane region" description="Helical" evidence="6">
    <location>
        <begin position="186"/>
        <end position="206"/>
    </location>
</feature>
<evidence type="ECO:0000256" key="6">
    <source>
        <dbReference type="SAM" id="Phobius"/>
    </source>
</evidence>
<dbReference type="InterPro" id="IPR022791">
    <property type="entry name" value="L-PG_synthase/AglD"/>
</dbReference>
<sequence>MCASRFPGRWCCAGVTEPMHSEGIERESKVRSVVQMIGIAVSLAALAFVGMAIHRSFGELQQQLISPLFLAAVAGGAVAYAAVLQLIGLAWHRLLAAVDDPALPLKDALAIFGRTQIYKYLPSNVLHMVGRFAMARKAGVSNRALAFAQVGELSILVLAATAMATLLSKSVLVDALARYGLNDPMLITALMATGFIILAVGIILLFRSRMASVGRKALSAAAMAFFLYILFFIGNGLLIVVLCRALNFGGTGSTAELIGIGAAAWLIGFVVPGAPGGLGVREAVLIAGLSAAGFPAGIATAVALGNRLVTILGDGMVALCEFAIRRLW</sequence>
<evidence type="ECO:0000256" key="3">
    <source>
        <dbReference type="ARBA" id="ARBA00022692"/>
    </source>
</evidence>
<evidence type="ECO:0000256" key="2">
    <source>
        <dbReference type="ARBA" id="ARBA00022475"/>
    </source>
</evidence>
<feature type="transmembrane region" description="Helical" evidence="6">
    <location>
        <begin position="65"/>
        <end position="87"/>
    </location>
</feature>
<gene>
    <name evidence="7" type="ORF">DUT91_13675</name>
</gene>
<evidence type="ECO:0000313" key="7">
    <source>
        <dbReference type="EMBL" id="RCS23336.1"/>
    </source>
</evidence>
<keyword evidence="8" id="KW-1185">Reference proteome</keyword>
<keyword evidence="5 6" id="KW-0472">Membrane</keyword>
<keyword evidence="3 6" id="KW-0812">Transmembrane</keyword>
<feature type="transmembrane region" description="Helical" evidence="6">
    <location>
        <begin position="254"/>
        <end position="271"/>
    </location>
</feature>
<dbReference type="Proteomes" id="UP000253420">
    <property type="component" value="Unassembled WGS sequence"/>
</dbReference>
<protein>
    <submittedName>
        <fullName evidence="7">UPF0104 family protein</fullName>
    </submittedName>
</protein>
<proteinExistence type="predicted"/>
<evidence type="ECO:0000256" key="4">
    <source>
        <dbReference type="ARBA" id="ARBA00022989"/>
    </source>
</evidence>
<evidence type="ECO:0000313" key="8">
    <source>
        <dbReference type="Proteomes" id="UP000253420"/>
    </source>
</evidence>
<dbReference type="Pfam" id="PF03706">
    <property type="entry name" value="LPG_synthase_TM"/>
    <property type="match status" value="1"/>
</dbReference>
<evidence type="ECO:0000256" key="5">
    <source>
        <dbReference type="ARBA" id="ARBA00023136"/>
    </source>
</evidence>
<accession>A0A368K1R5</accession>
<dbReference type="EMBL" id="QOZG01000005">
    <property type="protein sequence ID" value="RCS23336.1"/>
    <property type="molecule type" value="Genomic_DNA"/>
</dbReference>